<name>A0ABQ3YAF4_9ACTN</name>
<gene>
    <name evidence="2" type="ORF">Ade02nite_56250</name>
</gene>
<comment type="caution">
    <text evidence="2">The sequence shown here is derived from an EMBL/GenBank/DDBJ whole genome shotgun (WGS) entry which is preliminary data.</text>
</comment>
<keyword evidence="1" id="KW-1133">Transmembrane helix</keyword>
<organism evidence="2 3">
    <name type="scientific">Paractinoplanes deccanensis</name>
    <dbReference type="NCBI Taxonomy" id="113561"/>
    <lineage>
        <taxon>Bacteria</taxon>
        <taxon>Bacillati</taxon>
        <taxon>Actinomycetota</taxon>
        <taxon>Actinomycetes</taxon>
        <taxon>Micromonosporales</taxon>
        <taxon>Micromonosporaceae</taxon>
        <taxon>Paractinoplanes</taxon>
    </lineage>
</organism>
<dbReference type="Proteomes" id="UP000609879">
    <property type="component" value="Unassembled WGS sequence"/>
</dbReference>
<dbReference type="EMBL" id="BOMI01000114">
    <property type="protein sequence ID" value="GID76984.1"/>
    <property type="molecule type" value="Genomic_DNA"/>
</dbReference>
<protein>
    <recommendedName>
        <fullName evidence="4">DUF4367 domain-containing protein</fullName>
    </recommendedName>
</protein>
<feature type="transmembrane region" description="Helical" evidence="1">
    <location>
        <begin position="51"/>
        <end position="71"/>
    </location>
</feature>
<reference evidence="2 3" key="1">
    <citation type="submission" date="2021-01" db="EMBL/GenBank/DDBJ databases">
        <title>Whole genome shotgun sequence of Actinoplanes deccanensis NBRC 13994.</title>
        <authorList>
            <person name="Komaki H."/>
            <person name="Tamura T."/>
        </authorList>
    </citation>
    <scope>NUCLEOTIDE SEQUENCE [LARGE SCALE GENOMIC DNA]</scope>
    <source>
        <strain evidence="2 3">NBRC 13994</strain>
    </source>
</reference>
<keyword evidence="1" id="KW-0472">Membrane</keyword>
<keyword evidence="3" id="KW-1185">Reference proteome</keyword>
<evidence type="ECO:0000313" key="2">
    <source>
        <dbReference type="EMBL" id="GID76984.1"/>
    </source>
</evidence>
<accession>A0ABQ3YAF4</accession>
<evidence type="ECO:0008006" key="4">
    <source>
        <dbReference type="Google" id="ProtNLM"/>
    </source>
</evidence>
<sequence>MTDDELRARLRRADPARDLPPAAPDRVSRLLEETMTATATPAPARSRRRPVLVLAAAALVLVAAGIGWLALRPEPQPPLVQALPRIVAQLTAPAVQAKCVEPTADTLASRADFAFAGTVTALANGTVTLDVTRVYRGSTVHEVRIAQAGESSEQMMGSGRFENGKKYLVASAGGNMLICGYSGEADAPGLQDLYDRAFA</sequence>
<dbReference type="RefSeq" id="WP_203770409.1">
    <property type="nucleotide sequence ID" value="NZ_BAAABO010000020.1"/>
</dbReference>
<evidence type="ECO:0000256" key="1">
    <source>
        <dbReference type="SAM" id="Phobius"/>
    </source>
</evidence>
<proteinExistence type="predicted"/>
<keyword evidence="1" id="KW-0812">Transmembrane</keyword>
<evidence type="ECO:0000313" key="3">
    <source>
        <dbReference type="Proteomes" id="UP000609879"/>
    </source>
</evidence>